<dbReference type="InterPro" id="IPR012296">
    <property type="entry name" value="Nuclease_put_TT1808"/>
</dbReference>
<keyword evidence="3" id="KW-1185">Reference proteome</keyword>
<sequence length="227" mass="25463">MIASTVSPPATIPPLENGDKLTRIQFERRYQAMPEIKKAELIEGIVYMASPVRAKKHSKPHSHMITWLGTYEAATPGVETLDNATVRLDADNEPQPDALLRIEQGGQSTISEDDYVEGAPELIVEIAASTASIDLHHKLNVYRRNQVQEYLVWRIYDSEFDWFRLNGGEYIKLESDSNGIIYSQVFPGLWLDKSALLAGNLAKVLEGLQQGLASQSHQDFVQQLVKE</sequence>
<dbReference type="Pfam" id="PF05685">
    <property type="entry name" value="Uma2"/>
    <property type="match status" value="1"/>
</dbReference>
<dbReference type="EMBL" id="CZDF01000171">
    <property type="protein sequence ID" value="CUR34445.1"/>
    <property type="molecule type" value="Genomic_DNA"/>
</dbReference>
<protein>
    <recommendedName>
        <fullName evidence="1">Putative restriction endonuclease domain-containing protein</fullName>
    </recommendedName>
</protein>
<evidence type="ECO:0000259" key="1">
    <source>
        <dbReference type="Pfam" id="PF05685"/>
    </source>
</evidence>
<proteinExistence type="predicted"/>
<dbReference type="AlphaFoldDB" id="A0A1J1LPD8"/>
<dbReference type="InterPro" id="IPR008538">
    <property type="entry name" value="Uma2"/>
</dbReference>
<dbReference type="CDD" id="cd06260">
    <property type="entry name" value="DUF820-like"/>
    <property type="match status" value="1"/>
</dbReference>
<evidence type="ECO:0000313" key="3">
    <source>
        <dbReference type="Proteomes" id="UP000184315"/>
    </source>
</evidence>
<feature type="domain" description="Putative restriction endonuclease" evidence="1">
    <location>
        <begin position="30"/>
        <end position="192"/>
    </location>
</feature>
<organism evidence="2 3">
    <name type="scientific">Planktothrix tepida PCC 9214</name>
    <dbReference type="NCBI Taxonomy" id="671072"/>
    <lineage>
        <taxon>Bacteria</taxon>
        <taxon>Bacillati</taxon>
        <taxon>Cyanobacteriota</taxon>
        <taxon>Cyanophyceae</taxon>
        <taxon>Oscillatoriophycideae</taxon>
        <taxon>Oscillatoriales</taxon>
        <taxon>Microcoleaceae</taxon>
        <taxon>Planktothrix</taxon>
    </lineage>
</organism>
<dbReference type="Proteomes" id="UP000184315">
    <property type="component" value="Unassembled WGS sequence"/>
</dbReference>
<dbReference type="RefSeq" id="WP_072720962.1">
    <property type="nucleotide sequence ID" value="NZ_LN889812.1"/>
</dbReference>
<reference evidence="3" key="1">
    <citation type="submission" date="2015-10" db="EMBL/GenBank/DDBJ databases">
        <authorList>
            <person name="Regsiter A."/>
            <person name="william w."/>
        </authorList>
    </citation>
    <scope>NUCLEOTIDE SEQUENCE [LARGE SCALE GENOMIC DNA]</scope>
</reference>
<gene>
    <name evidence="2" type="ORF">PL9214640452</name>
</gene>
<dbReference type="SUPFAM" id="SSF52980">
    <property type="entry name" value="Restriction endonuclease-like"/>
    <property type="match status" value="1"/>
</dbReference>
<dbReference type="PANTHER" id="PTHR35400">
    <property type="entry name" value="SLR1083 PROTEIN"/>
    <property type="match status" value="1"/>
</dbReference>
<dbReference type="Gene3D" id="3.90.1570.10">
    <property type="entry name" value="tt1808, chain A"/>
    <property type="match status" value="1"/>
</dbReference>
<dbReference type="STRING" id="671072.PL9214640452"/>
<dbReference type="PANTHER" id="PTHR35400:SF3">
    <property type="entry name" value="SLL1072 PROTEIN"/>
    <property type="match status" value="1"/>
</dbReference>
<evidence type="ECO:0000313" key="2">
    <source>
        <dbReference type="EMBL" id="CUR34445.1"/>
    </source>
</evidence>
<accession>A0A1J1LPD8</accession>
<dbReference type="OrthoDB" id="449656at2"/>
<dbReference type="InterPro" id="IPR011335">
    <property type="entry name" value="Restrct_endonuc-II-like"/>
</dbReference>
<name>A0A1J1LPD8_9CYAN</name>